<comment type="caution">
    <text evidence="2">The sequence shown here is derived from an EMBL/GenBank/DDBJ whole genome shotgun (WGS) entry which is preliminary data.</text>
</comment>
<proteinExistence type="predicted"/>
<evidence type="ECO:0000259" key="1">
    <source>
        <dbReference type="SMART" id="SM00587"/>
    </source>
</evidence>
<dbReference type="PANTHER" id="PTHR23020">
    <property type="entry name" value="UNCHARACTERIZED NUCLEAR HORMONE RECEPTOR-RELATED"/>
    <property type="match status" value="1"/>
</dbReference>
<dbReference type="Proteomes" id="UP001595681">
    <property type="component" value="Unassembled WGS sequence"/>
</dbReference>
<dbReference type="InterPro" id="IPR052961">
    <property type="entry name" value="Oxido-Kinase-like_Enzymes"/>
</dbReference>
<dbReference type="Gene3D" id="3.90.1200.10">
    <property type="match status" value="1"/>
</dbReference>
<evidence type="ECO:0000313" key="2">
    <source>
        <dbReference type="EMBL" id="MFC3444363.1"/>
    </source>
</evidence>
<evidence type="ECO:0000313" key="3">
    <source>
        <dbReference type="Proteomes" id="UP001595681"/>
    </source>
</evidence>
<name>A0ABV7NLJ8_9SPHN</name>
<dbReference type="InterPro" id="IPR004119">
    <property type="entry name" value="EcKL"/>
</dbReference>
<keyword evidence="3" id="KW-1185">Reference proteome</keyword>
<dbReference type="SMART" id="SM00587">
    <property type="entry name" value="CHK"/>
    <property type="match status" value="1"/>
</dbReference>
<dbReference type="SUPFAM" id="SSF56112">
    <property type="entry name" value="Protein kinase-like (PK-like)"/>
    <property type="match status" value="1"/>
</dbReference>
<dbReference type="Pfam" id="PF02958">
    <property type="entry name" value="EcKL"/>
    <property type="match status" value="1"/>
</dbReference>
<dbReference type="RefSeq" id="WP_375285206.1">
    <property type="nucleotide sequence ID" value="NZ_JBHRVU010000005.1"/>
</dbReference>
<protein>
    <submittedName>
        <fullName evidence="2">Phosphotransferase</fullName>
    </submittedName>
</protein>
<dbReference type="PANTHER" id="PTHR23020:SF41">
    <property type="entry name" value="AMINOGLYCOSIDE PHOSPHOTRANSFERASE DOMAIN-CONTAINING PROTEIN"/>
    <property type="match status" value="1"/>
</dbReference>
<dbReference type="EMBL" id="JBHRVU010000005">
    <property type="protein sequence ID" value="MFC3444363.1"/>
    <property type="molecule type" value="Genomic_DNA"/>
</dbReference>
<organism evidence="2 3">
    <name type="scientific">Sphingobium rhizovicinum</name>
    <dbReference type="NCBI Taxonomy" id="432308"/>
    <lineage>
        <taxon>Bacteria</taxon>
        <taxon>Pseudomonadati</taxon>
        <taxon>Pseudomonadota</taxon>
        <taxon>Alphaproteobacteria</taxon>
        <taxon>Sphingomonadales</taxon>
        <taxon>Sphingomonadaceae</taxon>
        <taxon>Sphingobium</taxon>
    </lineage>
</organism>
<reference evidence="3" key="1">
    <citation type="journal article" date="2019" name="Int. J. Syst. Evol. Microbiol.">
        <title>The Global Catalogue of Microorganisms (GCM) 10K type strain sequencing project: providing services to taxonomists for standard genome sequencing and annotation.</title>
        <authorList>
            <consortium name="The Broad Institute Genomics Platform"/>
            <consortium name="The Broad Institute Genome Sequencing Center for Infectious Disease"/>
            <person name="Wu L."/>
            <person name="Ma J."/>
        </authorList>
    </citation>
    <scope>NUCLEOTIDE SEQUENCE [LARGE SCALE GENOMIC DNA]</scope>
    <source>
        <strain evidence="3">CCM 7491</strain>
    </source>
</reference>
<dbReference type="InterPro" id="IPR015897">
    <property type="entry name" value="CHK_kinase-like"/>
</dbReference>
<dbReference type="InterPro" id="IPR011009">
    <property type="entry name" value="Kinase-like_dom_sf"/>
</dbReference>
<accession>A0ABV7NLJ8</accession>
<feature type="domain" description="CHK kinase-like" evidence="1">
    <location>
        <begin position="121"/>
        <end position="303"/>
    </location>
</feature>
<gene>
    <name evidence="2" type="ORF">ACFOKF_24755</name>
</gene>
<sequence>MALTHPTSTDGITVDYINQLLATASTGATVTDLRIIDAKTYGEQMVSTAGRVAIEVDYGGATHPDLPNRLVLKLTRAVDEIMAPFYANEVAFYRGIRPELTIEAPRCYGGDFDAATTHFGLLLEDLGVRGATFPNTTVRTGPDDVRALLDQLARLHARFWQSPRFGADLAWVETHVEGAVATMMNELAPAYIAHEVEAENFKREMVQRLRTTPDRLLAGVQAVQRHQSTLPQTLLHGDTHLGNSYRLPDGTAGLLDWQLMVRGYAMHDVNYIVTTGLSIADRRAHERDLLGYYLDRLGQEGVARPPAFDSAWVEYRRTLIWGVYIGWLTTPVVNYGWEINVMNHLRLTTAYEDLETAKLVDAFF</sequence>